<name>A0A7J7J7I8_BUGNE</name>
<protein>
    <submittedName>
        <fullName evidence="1">Uncharacterized protein</fullName>
    </submittedName>
</protein>
<proteinExistence type="predicted"/>
<evidence type="ECO:0000313" key="1">
    <source>
        <dbReference type="EMBL" id="KAF6021626.1"/>
    </source>
</evidence>
<gene>
    <name evidence="1" type="ORF">EB796_020068</name>
</gene>
<dbReference type="AlphaFoldDB" id="A0A7J7J7I8"/>
<keyword evidence="2" id="KW-1185">Reference proteome</keyword>
<sequence length="77" mass="8641">MRSKALTDSSSHSFTYICNDLKNSIIPVDFGGLQLIIHEGELKQFVVDNNNIVNLKNSNQPYASIIKLKVDNVYSQV</sequence>
<comment type="caution">
    <text evidence="1">The sequence shown here is derived from an EMBL/GenBank/DDBJ whole genome shotgun (WGS) entry which is preliminary data.</text>
</comment>
<dbReference type="EMBL" id="VXIV02002990">
    <property type="protein sequence ID" value="KAF6021626.1"/>
    <property type="molecule type" value="Genomic_DNA"/>
</dbReference>
<accession>A0A7J7J7I8</accession>
<evidence type="ECO:0000313" key="2">
    <source>
        <dbReference type="Proteomes" id="UP000593567"/>
    </source>
</evidence>
<organism evidence="1 2">
    <name type="scientific">Bugula neritina</name>
    <name type="common">Brown bryozoan</name>
    <name type="synonym">Sertularia neritina</name>
    <dbReference type="NCBI Taxonomy" id="10212"/>
    <lineage>
        <taxon>Eukaryota</taxon>
        <taxon>Metazoa</taxon>
        <taxon>Spiralia</taxon>
        <taxon>Lophotrochozoa</taxon>
        <taxon>Bryozoa</taxon>
        <taxon>Gymnolaemata</taxon>
        <taxon>Cheilostomatida</taxon>
        <taxon>Flustrina</taxon>
        <taxon>Buguloidea</taxon>
        <taxon>Bugulidae</taxon>
        <taxon>Bugula</taxon>
    </lineage>
</organism>
<reference evidence="1" key="1">
    <citation type="submission" date="2020-06" db="EMBL/GenBank/DDBJ databases">
        <title>Draft genome of Bugula neritina, a colonial animal packing powerful symbionts and potential medicines.</title>
        <authorList>
            <person name="Rayko M."/>
        </authorList>
    </citation>
    <scope>NUCLEOTIDE SEQUENCE [LARGE SCALE GENOMIC DNA]</scope>
    <source>
        <strain evidence="1">Kwan_BN1</strain>
    </source>
</reference>
<dbReference type="Proteomes" id="UP000593567">
    <property type="component" value="Unassembled WGS sequence"/>
</dbReference>